<reference evidence="2" key="1">
    <citation type="submission" date="2021-01" db="EMBL/GenBank/DDBJ databases">
        <title>Phytophthora aleatoria, a newly-described species from Pinus radiata is distinct from Phytophthora cactorum isolates based on comparative genomics.</title>
        <authorList>
            <person name="Mcdougal R."/>
            <person name="Panda P."/>
            <person name="Williams N."/>
            <person name="Studholme D.J."/>
        </authorList>
    </citation>
    <scope>NUCLEOTIDE SEQUENCE</scope>
    <source>
        <strain evidence="2">NZFS 4037</strain>
    </source>
</reference>
<organism evidence="2 3">
    <name type="scientific">Phytophthora aleatoria</name>
    <dbReference type="NCBI Taxonomy" id="2496075"/>
    <lineage>
        <taxon>Eukaryota</taxon>
        <taxon>Sar</taxon>
        <taxon>Stramenopiles</taxon>
        <taxon>Oomycota</taxon>
        <taxon>Peronosporomycetes</taxon>
        <taxon>Peronosporales</taxon>
        <taxon>Peronosporaceae</taxon>
        <taxon>Phytophthora</taxon>
    </lineage>
</organism>
<evidence type="ECO:0000313" key="2">
    <source>
        <dbReference type="EMBL" id="KAG6969741.1"/>
    </source>
</evidence>
<sequence length="115" mass="12378">SSRLPLTTKVSQLATKSARRAASAASIPLGPGTPTWYRMPERATRPTRTRCATQARLRPERSLRGLTRRQPTGSLGCCGSSCVTSRSHSVSRGKPAGLRICLSIPSTHFTAIFRG</sequence>
<feature type="region of interest" description="Disordered" evidence="1">
    <location>
        <begin position="15"/>
        <end position="55"/>
    </location>
</feature>
<evidence type="ECO:0000256" key="1">
    <source>
        <dbReference type="SAM" id="MobiDB-lite"/>
    </source>
</evidence>
<dbReference type="EMBL" id="JAENGY010000201">
    <property type="protein sequence ID" value="KAG6969741.1"/>
    <property type="molecule type" value="Genomic_DNA"/>
</dbReference>
<evidence type="ECO:0000313" key="3">
    <source>
        <dbReference type="Proteomes" id="UP000709295"/>
    </source>
</evidence>
<comment type="caution">
    <text evidence="2">The sequence shown here is derived from an EMBL/GenBank/DDBJ whole genome shotgun (WGS) entry which is preliminary data.</text>
</comment>
<dbReference type="AlphaFoldDB" id="A0A8J5J9S7"/>
<dbReference type="Proteomes" id="UP000709295">
    <property type="component" value="Unassembled WGS sequence"/>
</dbReference>
<name>A0A8J5J9S7_9STRA</name>
<gene>
    <name evidence="2" type="ORF">JG688_00005203</name>
</gene>
<feature type="non-terminal residue" evidence="2">
    <location>
        <position position="1"/>
    </location>
</feature>
<keyword evidence="3" id="KW-1185">Reference proteome</keyword>
<accession>A0A8J5J9S7</accession>
<protein>
    <submittedName>
        <fullName evidence="2">Uncharacterized protein</fullName>
    </submittedName>
</protein>
<proteinExistence type="predicted"/>